<dbReference type="STRING" id="1601833.SAMN05518684_104100"/>
<keyword evidence="2" id="KW-1185">Reference proteome</keyword>
<organism evidence="1 2">
    <name type="scientific">Salipaludibacillus aurantiacus</name>
    <dbReference type="NCBI Taxonomy" id="1601833"/>
    <lineage>
        <taxon>Bacteria</taxon>
        <taxon>Bacillati</taxon>
        <taxon>Bacillota</taxon>
        <taxon>Bacilli</taxon>
        <taxon>Bacillales</taxon>
        <taxon>Bacillaceae</taxon>
    </lineage>
</organism>
<protein>
    <submittedName>
        <fullName evidence="1">Uncharacterized protein</fullName>
    </submittedName>
</protein>
<dbReference type="EMBL" id="FOGT01000004">
    <property type="protein sequence ID" value="SER81573.1"/>
    <property type="molecule type" value="Genomic_DNA"/>
</dbReference>
<evidence type="ECO:0000313" key="1">
    <source>
        <dbReference type="EMBL" id="SER81573.1"/>
    </source>
</evidence>
<gene>
    <name evidence="1" type="ORF">SAMN05518684_104100</name>
</gene>
<accession>A0A1H9SB29</accession>
<dbReference type="RefSeq" id="WP_143051201.1">
    <property type="nucleotide sequence ID" value="NZ_FOGT01000004.1"/>
</dbReference>
<sequence>MNDMEDARTDLASFLYFYVRGGSISENRVLSAKKSGQSAEIEFYRRKRVVNQRKSNSISEKTIQSAILLLLSVKSSTMYLL</sequence>
<proteinExistence type="predicted"/>
<dbReference type="AlphaFoldDB" id="A0A1H9SB29"/>
<reference evidence="2" key="1">
    <citation type="submission" date="2016-10" db="EMBL/GenBank/DDBJ databases">
        <authorList>
            <person name="Varghese N."/>
            <person name="Submissions S."/>
        </authorList>
    </citation>
    <scope>NUCLEOTIDE SEQUENCE [LARGE SCALE GENOMIC DNA]</scope>
    <source>
        <strain evidence="2">S9</strain>
    </source>
</reference>
<name>A0A1H9SB29_9BACI</name>
<dbReference type="Proteomes" id="UP000198571">
    <property type="component" value="Unassembled WGS sequence"/>
</dbReference>
<evidence type="ECO:0000313" key="2">
    <source>
        <dbReference type="Proteomes" id="UP000198571"/>
    </source>
</evidence>